<dbReference type="EMBL" id="JAFLQW010000056">
    <property type="protein sequence ID" value="MBO0347952.1"/>
    <property type="molecule type" value="Genomic_DNA"/>
</dbReference>
<dbReference type="InterPro" id="IPR010982">
    <property type="entry name" value="Lambda_DNA-bd_dom_sf"/>
</dbReference>
<comment type="caution">
    <text evidence="2">The sequence shown here is derived from an EMBL/GenBank/DDBJ whole genome shotgun (WGS) entry which is preliminary data.</text>
</comment>
<gene>
    <name evidence="2" type="ORF">J0895_02300</name>
</gene>
<sequence length="260" mass="29056">MIEEPNLIGFGWVISFVLLAGVLYVLGVGEIENQNLKYDAILGSRMKQLGLIHWKQLAQKAGISTLRLRQIRSGAIGNIPWGELRQLAQALNWSMGELEHQLALEPLPTSSETAPVVGNSNSELEAQLRQQCQGLKEELENQKSQLWESFCQSTFEEIQTLLTNYPTAAEMARIKPDLPAKNLTALFATLDNLLENWGYEPIGHPWESVVYNPQFHQGDCDEIQPGDVVYIRFVGYRQGDRILSPAKVSRTLPSGINPSS</sequence>
<feature type="transmembrane region" description="Helical" evidence="1">
    <location>
        <begin position="7"/>
        <end position="27"/>
    </location>
</feature>
<reference evidence="2 3" key="1">
    <citation type="submission" date="2021-03" db="EMBL/GenBank/DDBJ databases">
        <title>Metabolic Capacity of the Antarctic Cyanobacterium Phormidium pseudopriestleyi that Sustains Oxygenic Photosynthesis in the Presence of Hydrogen Sulfide.</title>
        <authorList>
            <person name="Lumian J.E."/>
            <person name="Jungblut A.D."/>
            <person name="Dillon M.L."/>
            <person name="Hawes I."/>
            <person name="Doran P.T."/>
            <person name="Mackey T.J."/>
            <person name="Dick G.J."/>
            <person name="Grettenberger C.L."/>
            <person name="Sumner D.Y."/>
        </authorList>
    </citation>
    <scope>NUCLEOTIDE SEQUENCE [LARGE SCALE GENOMIC DNA]</scope>
    <source>
        <strain evidence="2 3">FRX01</strain>
    </source>
</reference>
<evidence type="ECO:0000256" key="1">
    <source>
        <dbReference type="SAM" id="Phobius"/>
    </source>
</evidence>
<dbReference type="RefSeq" id="WP_207086526.1">
    <property type="nucleotide sequence ID" value="NZ_JAFLQW010000056.1"/>
</dbReference>
<evidence type="ECO:0000313" key="2">
    <source>
        <dbReference type="EMBL" id="MBO0347952.1"/>
    </source>
</evidence>
<keyword evidence="3" id="KW-1185">Reference proteome</keyword>
<dbReference type="SUPFAM" id="SSF47413">
    <property type="entry name" value="lambda repressor-like DNA-binding domains"/>
    <property type="match status" value="1"/>
</dbReference>
<protein>
    <submittedName>
        <fullName evidence="2">XRE family transcriptional regulator</fullName>
    </submittedName>
</protein>
<keyword evidence="1" id="KW-0812">Transmembrane</keyword>
<accession>A0ABS3FNI3</accession>
<evidence type="ECO:0000313" key="3">
    <source>
        <dbReference type="Proteomes" id="UP000664844"/>
    </source>
</evidence>
<name>A0ABS3FNI3_9CYAN</name>
<proteinExistence type="predicted"/>
<keyword evidence="1" id="KW-1133">Transmembrane helix</keyword>
<dbReference type="Proteomes" id="UP000664844">
    <property type="component" value="Unassembled WGS sequence"/>
</dbReference>
<organism evidence="2 3">
    <name type="scientific">Phormidium pseudopriestleyi FRX01</name>
    <dbReference type="NCBI Taxonomy" id="1759528"/>
    <lineage>
        <taxon>Bacteria</taxon>
        <taxon>Bacillati</taxon>
        <taxon>Cyanobacteriota</taxon>
        <taxon>Cyanophyceae</taxon>
        <taxon>Oscillatoriophycideae</taxon>
        <taxon>Oscillatoriales</taxon>
        <taxon>Oscillatoriaceae</taxon>
        <taxon>Phormidium</taxon>
    </lineage>
</organism>
<keyword evidence="1" id="KW-0472">Membrane</keyword>